<dbReference type="Proteomes" id="UP000823941">
    <property type="component" value="Chromosome 7"/>
</dbReference>
<gene>
    <name evidence="1" type="ORF">JYU34_004834</name>
</gene>
<proteinExistence type="predicted"/>
<organism evidence="1 2">
    <name type="scientific">Plutella xylostella</name>
    <name type="common">Diamondback moth</name>
    <name type="synonym">Plutella maculipennis</name>
    <dbReference type="NCBI Taxonomy" id="51655"/>
    <lineage>
        <taxon>Eukaryota</taxon>
        <taxon>Metazoa</taxon>
        <taxon>Ecdysozoa</taxon>
        <taxon>Arthropoda</taxon>
        <taxon>Hexapoda</taxon>
        <taxon>Insecta</taxon>
        <taxon>Pterygota</taxon>
        <taxon>Neoptera</taxon>
        <taxon>Endopterygota</taxon>
        <taxon>Lepidoptera</taxon>
        <taxon>Glossata</taxon>
        <taxon>Ditrysia</taxon>
        <taxon>Yponomeutoidea</taxon>
        <taxon>Plutellidae</taxon>
        <taxon>Plutella</taxon>
    </lineage>
</organism>
<sequence length="82" mass="8687">MDEAVMLLCEVAAAVCAVAACGPCFLACARRWVLGAELLGAAGGAGGRRADVAGCDEPSCPYYKRNITYIMLPARRPRSPRR</sequence>
<accession>A0ABQ7QVB6</accession>
<protein>
    <recommendedName>
        <fullName evidence="3">Secreted protein</fullName>
    </recommendedName>
</protein>
<reference evidence="1 2" key="1">
    <citation type="submission" date="2021-06" db="EMBL/GenBank/DDBJ databases">
        <title>A haploid diamondback moth (Plutella xylostella L.) genome assembly resolves 31 chromosomes and identifies a diamide resistance mutation.</title>
        <authorList>
            <person name="Ward C.M."/>
            <person name="Perry K.D."/>
            <person name="Baker G."/>
            <person name="Powis K."/>
            <person name="Heckel D.G."/>
            <person name="Baxter S.W."/>
        </authorList>
    </citation>
    <scope>NUCLEOTIDE SEQUENCE [LARGE SCALE GENOMIC DNA]</scope>
    <source>
        <strain evidence="1 2">LV</strain>
        <tissue evidence="1">Single pupa</tissue>
    </source>
</reference>
<evidence type="ECO:0000313" key="1">
    <source>
        <dbReference type="EMBL" id="KAG7308978.1"/>
    </source>
</evidence>
<evidence type="ECO:0008006" key="3">
    <source>
        <dbReference type="Google" id="ProtNLM"/>
    </source>
</evidence>
<evidence type="ECO:0000313" key="2">
    <source>
        <dbReference type="Proteomes" id="UP000823941"/>
    </source>
</evidence>
<name>A0ABQ7QVB6_PLUXY</name>
<comment type="caution">
    <text evidence="1">The sequence shown here is derived from an EMBL/GenBank/DDBJ whole genome shotgun (WGS) entry which is preliminary data.</text>
</comment>
<keyword evidence="2" id="KW-1185">Reference proteome</keyword>
<dbReference type="EMBL" id="JAHIBW010000007">
    <property type="protein sequence ID" value="KAG7308978.1"/>
    <property type="molecule type" value="Genomic_DNA"/>
</dbReference>